<evidence type="ECO:0000256" key="3">
    <source>
        <dbReference type="ARBA" id="ARBA00022475"/>
    </source>
</evidence>
<protein>
    <submittedName>
        <fullName evidence="9">Urea transporter</fullName>
    </submittedName>
</protein>
<dbReference type="GO" id="GO:0005886">
    <property type="term" value="C:plasma membrane"/>
    <property type="evidence" value="ECO:0007669"/>
    <property type="project" value="UniProtKB-SubCell"/>
</dbReference>
<dbReference type="PIRSF" id="PIRSF016502">
    <property type="entry name" value="Urea_transporter"/>
    <property type="match status" value="1"/>
</dbReference>
<reference evidence="9 10" key="1">
    <citation type="submission" date="2018-03" db="EMBL/GenBank/DDBJ databases">
        <title>Genomic Encyclopedia of Archaeal and Bacterial Type Strains, Phase II (KMG-II): from individual species to whole genera.</title>
        <authorList>
            <person name="Goeker M."/>
        </authorList>
    </citation>
    <scope>NUCLEOTIDE SEQUENCE [LARGE SCALE GENOMIC DNA]</scope>
    <source>
        <strain evidence="9 10">DSM 29057</strain>
    </source>
</reference>
<dbReference type="EMBL" id="PYAS01000001">
    <property type="protein sequence ID" value="PSL33831.1"/>
    <property type="molecule type" value="Genomic_DNA"/>
</dbReference>
<organism evidence="9 10">
    <name type="scientific">Dyadobacter jiangsuensis</name>
    <dbReference type="NCBI Taxonomy" id="1591085"/>
    <lineage>
        <taxon>Bacteria</taxon>
        <taxon>Pseudomonadati</taxon>
        <taxon>Bacteroidota</taxon>
        <taxon>Cytophagia</taxon>
        <taxon>Cytophagales</taxon>
        <taxon>Spirosomataceae</taxon>
        <taxon>Dyadobacter</taxon>
    </lineage>
</organism>
<dbReference type="GO" id="GO:0015204">
    <property type="term" value="F:urea transmembrane transporter activity"/>
    <property type="evidence" value="ECO:0007669"/>
    <property type="project" value="InterPro"/>
</dbReference>
<evidence type="ECO:0000256" key="5">
    <source>
        <dbReference type="ARBA" id="ARBA00022989"/>
    </source>
</evidence>
<feature type="transmembrane region" description="Helical" evidence="8">
    <location>
        <begin position="120"/>
        <end position="139"/>
    </location>
</feature>
<dbReference type="AlphaFoldDB" id="A0A2P8GIP8"/>
<evidence type="ECO:0000313" key="9">
    <source>
        <dbReference type="EMBL" id="PSL33831.1"/>
    </source>
</evidence>
<comment type="similarity">
    <text evidence="2">Belongs to the urea transporter family.</text>
</comment>
<keyword evidence="5 8" id="KW-1133">Transmembrane helix</keyword>
<feature type="transmembrane region" description="Helical" evidence="8">
    <location>
        <begin position="244"/>
        <end position="261"/>
    </location>
</feature>
<feature type="site" description="Important for channel permeability" evidence="7">
    <location>
        <position position="276"/>
    </location>
</feature>
<keyword evidence="3" id="KW-1003">Cell membrane</keyword>
<dbReference type="PANTHER" id="PTHR10464">
    <property type="entry name" value="UREA TRANSPORTER"/>
    <property type="match status" value="1"/>
</dbReference>
<dbReference type="Pfam" id="PF03253">
    <property type="entry name" value="UT"/>
    <property type="match status" value="1"/>
</dbReference>
<dbReference type="Proteomes" id="UP000241964">
    <property type="component" value="Unassembled WGS sequence"/>
</dbReference>
<comment type="subcellular location">
    <subcellularLocation>
        <location evidence="1">Cell membrane</location>
        <topology evidence="1">Multi-pass membrane protein</topology>
    </subcellularLocation>
</comment>
<feature type="transmembrane region" description="Helical" evidence="8">
    <location>
        <begin position="171"/>
        <end position="189"/>
    </location>
</feature>
<feature type="transmembrane region" description="Helical" evidence="8">
    <location>
        <begin position="219"/>
        <end position="237"/>
    </location>
</feature>
<feature type="transmembrane region" description="Helical" evidence="8">
    <location>
        <begin position="267"/>
        <end position="287"/>
    </location>
</feature>
<evidence type="ECO:0000256" key="8">
    <source>
        <dbReference type="SAM" id="Phobius"/>
    </source>
</evidence>
<feature type="transmembrane region" description="Helical" evidence="8">
    <location>
        <begin position="69"/>
        <end position="89"/>
    </location>
</feature>
<keyword evidence="4 8" id="KW-0812">Transmembrane</keyword>
<feature type="transmembrane region" description="Helical" evidence="8">
    <location>
        <begin position="196"/>
        <end position="213"/>
    </location>
</feature>
<evidence type="ECO:0000256" key="4">
    <source>
        <dbReference type="ARBA" id="ARBA00022692"/>
    </source>
</evidence>
<name>A0A2P8GIP8_9BACT</name>
<evidence type="ECO:0000256" key="1">
    <source>
        <dbReference type="ARBA" id="ARBA00004651"/>
    </source>
</evidence>
<evidence type="ECO:0000256" key="2">
    <source>
        <dbReference type="ARBA" id="ARBA00005914"/>
    </source>
</evidence>
<dbReference type="InterPro" id="IPR029020">
    <property type="entry name" value="Ammonium/urea_transptr"/>
</dbReference>
<evidence type="ECO:0000256" key="7">
    <source>
        <dbReference type="PIRSR" id="PIRSR016502-1"/>
    </source>
</evidence>
<sequence length="302" mass="32871">MDLIEKRAPFISETLKGVGQIMLQENIWTGLLFLAGIFYDDITMGVAAILAAVVGTVTARVLKYDPAQISMGLYGFSATLVGVALTFHFRAEPVVWVMIIVGSAAAAVIQHFFIERKIPVFTLPFILVTWVLVFCLHHFTSIPAPVALVETSMFSNEVNDFTTSTNGFGEVIFQGSFLAGVIFMVAVFISNPVAALYGLAGSILGAWIALLFAEPITQVHIGLFSFNAVLCSIVFAGVKRKDGLLAFIACALAVLIDIYLLKADWDILTKAGGVLTFPFVLGTWLTLPIRRLFYQFSNENEG</sequence>
<dbReference type="Gene3D" id="1.10.3430.10">
    <property type="entry name" value="Ammonium transporter AmtB like domains"/>
    <property type="match status" value="1"/>
</dbReference>
<evidence type="ECO:0000313" key="10">
    <source>
        <dbReference type="Proteomes" id="UP000241964"/>
    </source>
</evidence>
<dbReference type="PANTHER" id="PTHR10464:SF4">
    <property type="entry name" value="UREA TRANSPORTER"/>
    <property type="match status" value="1"/>
</dbReference>
<dbReference type="InterPro" id="IPR004937">
    <property type="entry name" value="Urea_transporter"/>
</dbReference>
<proteinExistence type="inferred from homology"/>
<gene>
    <name evidence="9" type="ORF">CLV60_101200</name>
</gene>
<comment type="caution">
    <text evidence="9">The sequence shown here is derived from an EMBL/GenBank/DDBJ whole genome shotgun (WGS) entry which is preliminary data.</text>
</comment>
<dbReference type="RefSeq" id="WP_106593518.1">
    <property type="nucleotide sequence ID" value="NZ_PYAS01000001.1"/>
</dbReference>
<evidence type="ECO:0000256" key="6">
    <source>
        <dbReference type="ARBA" id="ARBA00023136"/>
    </source>
</evidence>
<accession>A0A2P8GIP8</accession>
<dbReference type="OrthoDB" id="279428at2"/>
<keyword evidence="10" id="KW-1185">Reference proteome</keyword>
<keyword evidence="6 8" id="KW-0472">Membrane</keyword>
<feature type="transmembrane region" description="Helical" evidence="8">
    <location>
        <begin position="95"/>
        <end position="113"/>
    </location>
</feature>